<evidence type="ECO:0000256" key="14">
    <source>
        <dbReference type="SAM" id="Phobius"/>
    </source>
</evidence>
<comment type="similarity">
    <text evidence="2">Belongs to the major facilitator superfamily. Sodium/anion cotransporter family.</text>
</comment>
<dbReference type="InParanoid" id="A0A6I8V5T8"/>
<evidence type="ECO:0000256" key="9">
    <source>
        <dbReference type="ARBA" id="ARBA00023136"/>
    </source>
</evidence>
<feature type="transmembrane region" description="Helical" evidence="14">
    <location>
        <begin position="182"/>
        <end position="200"/>
    </location>
</feature>
<protein>
    <recommendedName>
        <fullName evidence="12">Putative inorganic phosphate cotransporter</fullName>
    </recommendedName>
</protein>
<evidence type="ECO:0000256" key="4">
    <source>
        <dbReference type="ARBA" id="ARBA00022692"/>
    </source>
</evidence>
<feature type="transmembrane region" description="Helical" evidence="14">
    <location>
        <begin position="16"/>
        <end position="40"/>
    </location>
</feature>
<accession>A0A6I8V5T8</accession>
<dbReference type="RefSeq" id="XP_002138665.2">
    <property type="nucleotide sequence ID" value="XM_002138629.3"/>
</dbReference>
<keyword evidence="5" id="KW-0769">Symport</keyword>
<dbReference type="FunFam" id="1.20.1250.20:FF:000003">
    <property type="entry name" value="Solute carrier family 17 member 3"/>
    <property type="match status" value="1"/>
</dbReference>
<evidence type="ECO:0000313" key="15">
    <source>
        <dbReference type="Proteomes" id="UP000001819"/>
    </source>
</evidence>
<proteinExistence type="inferred from homology"/>
<dbReference type="InterPro" id="IPR011701">
    <property type="entry name" value="MFS"/>
</dbReference>
<evidence type="ECO:0000256" key="1">
    <source>
        <dbReference type="ARBA" id="ARBA00004141"/>
    </source>
</evidence>
<dbReference type="Gene3D" id="1.20.1250.20">
    <property type="entry name" value="MFS general substrate transporter like domains"/>
    <property type="match status" value="2"/>
</dbReference>
<keyword evidence="15" id="KW-1185">Reference proteome</keyword>
<dbReference type="KEGG" id="dpo:6898660"/>
<keyword evidence="6 14" id="KW-1133">Transmembrane helix</keyword>
<comment type="function">
    <text evidence="11">May be an inorganic phosphate cotransporter.</text>
</comment>
<dbReference type="GO" id="GO:0016020">
    <property type="term" value="C:membrane"/>
    <property type="evidence" value="ECO:0007669"/>
    <property type="project" value="UniProtKB-SubCell"/>
</dbReference>
<name>A0A6I8V5T8_DROPS</name>
<dbReference type="ExpressionAtlas" id="A0A6I8V5T8">
    <property type="expression patterns" value="baseline"/>
</dbReference>
<dbReference type="InterPro" id="IPR050382">
    <property type="entry name" value="MFS_Na/Anion_cotransporter"/>
</dbReference>
<dbReference type="PANTHER" id="PTHR11662:SF280">
    <property type="entry name" value="FI21844P1-RELATED"/>
    <property type="match status" value="1"/>
</dbReference>
<dbReference type="AlphaFoldDB" id="A0A6I8V5T8"/>
<evidence type="ECO:0000256" key="6">
    <source>
        <dbReference type="ARBA" id="ARBA00022989"/>
    </source>
</evidence>
<evidence type="ECO:0000256" key="11">
    <source>
        <dbReference type="ARBA" id="ARBA00054632"/>
    </source>
</evidence>
<feature type="transmembrane region" description="Helical" evidence="14">
    <location>
        <begin position="322"/>
        <end position="341"/>
    </location>
</feature>
<evidence type="ECO:0000256" key="12">
    <source>
        <dbReference type="ARBA" id="ARBA00068450"/>
    </source>
</evidence>
<dbReference type="Pfam" id="PF07690">
    <property type="entry name" value="MFS_1"/>
    <property type="match status" value="1"/>
</dbReference>
<keyword evidence="10" id="KW-0739">Sodium transport</keyword>
<reference evidence="15" key="1">
    <citation type="submission" date="2024-06" db="UniProtKB">
        <authorList>
            <consortium name="RefSeq"/>
        </authorList>
    </citation>
    <scope>NUCLEOTIDE SEQUENCE [LARGE SCALE GENOMIC DNA]</scope>
    <source>
        <strain evidence="15">MV2-25</strain>
    </source>
</reference>
<keyword evidence="9 14" id="KW-0472">Membrane</keyword>
<gene>
    <name evidence="16" type="primary">LOC6898660</name>
</gene>
<dbReference type="PANTHER" id="PTHR11662">
    <property type="entry name" value="SOLUTE CARRIER FAMILY 17"/>
    <property type="match status" value="1"/>
</dbReference>
<reference evidence="16" key="2">
    <citation type="submission" date="2025-08" db="UniProtKB">
        <authorList>
            <consortium name="RefSeq"/>
        </authorList>
    </citation>
    <scope>IDENTIFICATION</scope>
    <source>
        <strain evidence="16">MV-25-SWS-2005</strain>
        <tissue evidence="16">Whole body</tissue>
    </source>
</reference>
<dbReference type="SUPFAM" id="SSF103473">
    <property type="entry name" value="MFS general substrate transporter"/>
    <property type="match status" value="1"/>
</dbReference>
<keyword evidence="3" id="KW-0813">Transport</keyword>
<sequence length="518" mass="57385">MNTKGHPLGIRHVQTLLLFLNLTVNYIVRLSVGVRVVAMTNKANNNETFPQFDWTEAEKSYIFSSFNWGYLLMQIPGCFLVRSLGAKLPLIVATFFVALFSLCTPIGIQMGDWKGFCAIRLGQGLCQGLMLPCIHEHLANWSPPNELKQLGVIAYSGTYCGSILALLGSGYIADSSIGWPGISYVSAAACLSWCLLWFFWGENEPGSSYWIGSDERNYIESCLKSGTACPRDLIPIPWLAILGSVPFRALVVVHCTQRWADSTMEVQIPSYLDGILQVKITRNGLISSLPYMVKWIMSHVYILIAHVAIVRHLIDQTPLQKWIVTISTWGPALLYIAIGFLDRANAGLVVVLMTIKEGFNAGSSIGGTMNTIALAPNHSAVLLGIMSVLSEVFTPLTPLVTGIIVTDPTNRSQWQIIFCLIAVVFFLSNWVYIIWGSSELQPWDAGDFLHVCTAECSARGDHHDSPDLSIRGKIMLRDLARRVTEGLDKMIPDQADPQKNSRPKLKTEEMNDDMAIKD</sequence>
<keyword evidence="4 14" id="KW-0812">Transmembrane</keyword>
<evidence type="ECO:0000256" key="10">
    <source>
        <dbReference type="ARBA" id="ARBA00023201"/>
    </source>
</evidence>
<evidence type="ECO:0000256" key="8">
    <source>
        <dbReference type="ARBA" id="ARBA00023065"/>
    </source>
</evidence>
<dbReference type="GO" id="GO:0006814">
    <property type="term" value="P:sodium ion transport"/>
    <property type="evidence" value="ECO:0007669"/>
    <property type="project" value="UniProtKB-KW"/>
</dbReference>
<feature type="transmembrane region" description="Helical" evidence="14">
    <location>
        <begin position="416"/>
        <end position="435"/>
    </location>
</feature>
<dbReference type="InterPro" id="IPR036259">
    <property type="entry name" value="MFS_trans_sf"/>
</dbReference>
<dbReference type="GO" id="GO:0006820">
    <property type="term" value="P:monoatomic anion transport"/>
    <property type="evidence" value="ECO:0007669"/>
    <property type="project" value="TreeGrafter"/>
</dbReference>
<keyword evidence="8" id="KW-0406">Ion transport</keyword>
<feature type="transmembrane region" description="Helical" evidence="14">
    <location>
        <begin position="152"/>
        <end position="173"/>
    </location>
</feature>
<evidence type="ECO:0000256" key="13">
    <source>
        <dbReference type="SAM" id="MobiDB-lite"/>
    </source>
</evidence>
<feature type="transmembrane region" description="Helical" evidence="14">
    <location>
        <begin position="292"/>
        <end position="310"/>
    </location>
</feature>
<dbReference type="FunFam" id="1.20.1250.20:FF:000144">
    <property type="entry name" value="Picot, isoform B"/>
    <property type="match status" value="1"/>
</dbReference>
<dbReference type="GO" id="GO:0015293">
    <property type="term" value="F:symporter activity"/>
    <property type="evidence" value="ECO:0007669"/>
    <property type="project" value="UniProtKB-KW"/>
</dbReference>
<evidence type="ECO:0000256" key="7">
    <source>
        <dbReference type="ARBA" id="ARBA00023053"/>
    </source>
</evidence>
<evidence type="ECO:0000256" key="5">
    <source>
        <dbReference type="ARBA" id="ARBA00022847"/>
    </source>
</evidence>
<organism evidence="15 16">
    <name type="scientific">Drosophila pseudoobscura pseudoobscura</name>
    <name type="common">Fruit fly</name>
    <dbReference type="NCBI Taxonomy" id="46245"/>
    <lineage>
        <taxon>Eukaryota</taxon>
        <taxon>Metazoa</taxon>
        <taxon>Ecdysozoa</taxon>
        <taxon>Arthropoda</taxon>
        <taxon>Hexapoda</taxon>
        <taxon>Insecta</taxon>
        <taxon>Pterygota</taxon>
        <taxon>Neoptera</taxon>
        <taxon>Endopterygota</taxon>
        <taxon>Diptera</taxon>
        <taxon>Brachycera</taxon>
        <taxon>Muscomorpha</taxon>
        <taxon>Ephydroidea</taxon>
        <taxon>Drosophilidae</taxon>
        <taxon>Drosophila</taxon>
        <taxon>Sophophora</taxon>
    </lineage>
</organism>
<feature type="compositionally biased region" description="Basic and acidic residues" evidence="13">
    <location>
        <begin position="505"/>
        <end position="518"/>
    </location>
</feature>
<keyword evidence="7" id="KW-0915">Sodium</keyword>
<evidence type="ECO:0000256" key="3">
    <source>
        <dbReference type="ARBA" id="ARBA00022448"/>
    </source>
</evidence>
<evidence type="ECO:0000256" key="2">
    <source>
        <dbReference type="ARBA" id="ARBA00008586"/>
    </source>
</evidence>
<evidence type="ECO:0000313" key="16">
    <source>
        <dbReference type="RefSeq" id="XP_002138665.2"/>
    </source>
</evidence>
<dbReference type="Proteomes" id="UP000001819">
    <property type="component" value="Chromosome 3"/>
</dbReference>
<feature type="transmembrane region" description="Helical" evidence="14">
    <location>
        <begin position="88"/>
        <end position="108"/>
    </location>
</feature>
<feature type="transmembrane region" description="Helical" evidence="14">
    <location>
        <begin position="380"/>
        <end position="404"/>
    </location>
</feature>
<feature type="region of interest" description="Disordered" evidence="13">
    <location>
        <begin position="490"/>
        <end position="518"/>
    </location>
</feature>
<comment type="subcellular location">
    <subcellularLocation>
        <location evidence="1">Membrane</location>
        <topology evidence="1">Multi-pass membrane protein</topology>
    </subcellularLocation>
</comment>